<evidence type="ECO:0000256" key="3">
    <source>
        <dbReference type="ARBA" id="ARBA00022729"/>
    </source>
</evidence>
<dbReference type="GO" id="GO:0030288">
    <property type="term" value="C:outer membrane-bounded periplasmic space"/>
    <property type="evidence" value="ECO:0007669"/>
    <property type="project" value="TreeGrafter"/>
</dbReference>
<accession>A0A9W6VBF2</accession>
<evidence type="ECO:0000313" key="6">
    <source>
        <dbReference type="EMBL" id="GLY64898.1"/>
    </source>
</evidence>
<dbReference type="CDD" id="cd13543">
    <property type="entry name" value="PBP2_Fbp"/>
    <property type="match status" value="1"/>
</dbReference>
<dbReference type="AlphaFoldDB" id="A0A9W6VBF2"/>
<dbReference type="PANTHER" id="PTHR30006">
    <property type="entry name" value="THIAMINE-BINDING PERIPLASMIC PROTEIN-RELATED"/>
    <property type="match status" value="1"/>
</dbReference>
<evidence type="ECO:0000256" key="2">
    <source>
        <dbReference type="ARBA" id="ARBA00022496"/>
    </source>
</evidence>
<organism evidence="6 7">
    <name type="scientific">Amycolatopsis taiwanensis</name>
    <dbReference type="NCBI Taxonomy" id="342230"/>
    <lineage>
        <taxon>Bacteria</taxon>
        <taxon>Bacillati</taxon>
        <taxon>Actinomycetota</taxon>
        <taxon>Actinomycetes</taxon>
        <taxon>Pseudonocardiales</taxon>
        <taxon>Pseudonocardiaceae</taxon>
        <taxon>Amycolatopsis</taxon>
    </lineage>
</organism>
<feature type="signal peptide" evidence="5">
    <location>
        <begin position="1"/>
        <end position="25"/>
    </location>
</feature>
<dbReference type="PROSITE" id="PS51257">
    <property type="entry name" value="PROKAR_LIPOPROTEIN"/>
    <property type="match status" value="1"/>
</dbReference>
<dbReference type="PANTHER" id="PTHR30006:SF15">
    <property type="entry name" value="IRON-UTILIZATION PERIPLASMIC PROTEIN"/>
    <property type="match status" value="1"/>
</dbReference>
<dbReference type="Gene3D" id="3.40.190.10">
    <property type="entry name" value="Periplasmic binding protein-like II"/>
    <property type="match status" value="2"/>
</dbReference>
<evidence type="ECO:0000313" key="7">
    <source>
        <dbReference type="Proteomes" id="UP001165136"/>
    </source>
</evidence>
<keyword evidence="2" id="KW-0813">Transport</keyword>
<gene>
    <name evidence="6" type="primary">sfuA</name>
    <name evidence="6" type="ORF">Atai01_15170</name>
</gene>
<dbReference type="PIRSF" id="PIRSF002825">
    <property type="entry name" value="CfbpA"/>
    <property type="match status" value="1"/>
</dbReference>
<keyword evidence="4" id="KW-0408">Iron</keyword>
<evidence type="ECO:0000256" key="4">
    <source>
        <dbReference type="PIRSR" id="PIRSR002825-1"/>
    </source>
</evidence>
<protein>
    <submittedName>
        <fullName evidence="6">Iron ABC transporter substrate-binding protein</fullName>
    </submittedName>
</protein>
<keyword evidence="4" id="KW-0479">Metal-binding</keyword>
<reference evidence="6" key="1">
    <citation type="submission" date="2023-03" db="EMBL/GenBank/DDBJ databases">
        <title>Amycolatopsis taiwanensis NBRC 103393.</title>
        <authorList>
            <person name="Ichikawa N."/>
            <person name="Sato H."/>
            <person name="Tonouchi N."/>
        </authorList>
    </citation>
    <scope>NUCLEOTIDE SEQUENCE</scope>
    <source>
        <strain evidence="6">NBRC 103393</strain>
    </source>
</reference>
<evidence type="ECO:0000256" key="1">
    <source>
        <dbReference type="ARBA" id="ARBA00008520"/>
    </source>
</evidence>
<dbReference type="EMBL" id="BSTI01000003">
    <property type="protein sequence ID" value="GLY64898.1"/>
    <property type="molecule type" value="Genomic_DNA"/>
</dbReference>
<keyword evidence="3 5" id="KW-0732">Signal</keyword>
<comment type="similarity">
    <text evidence="1">Belongs to the bacterial solute-binding protein 1 family.</text>
</comment>
<feature type="binding site" evidence="4">
    <location>
        <position position="89"/>
    </location>
    <ligand>
        <name>Fe cation</name>
        <dbReference type="ChEBI" id="CHEBI:24875"/>
    </ligand>
</feature>
<feature type="binding site" evidence="4">
    <location>
        <position position="225"/>
    </location>
    <ligand>
        <name>Fe cation</name>
        <dbReference type="ChEBI" id="CHEBI:24875"/>
    </ligand>
</feature>
<dbReference type="RefSeq" id="WP_285486337.1">
    <property type="nucleotide sequence ID" value="NZ_BSTI01000003.1"/>
</dbReference>
<sequence>MRRSRSVIAAIVAVAAALVATACGAGSGSAPGELTVYNAQHEDLVRAMVDGFTKETGIKVNIRSGKDFELANQLVQEGGASPADVFLTENSPAMSLVESKDLFAKIDDATLAQVPAQFVPSSHNWTGFAARSTVLAYNTKALTPAQLPASILDLAKPEWQGKIGVAAAGADFQAIVSAVLELKGEPATQQWLAGLKSNAKVYQSNSAVLKAVDAGEIPAGVIYHYYWYKDRAESGANSSNTELEFFGGKDPGGFVSVSGAGVLKSGKNQEQAQQLVRYLTGHNGQQILADSTALEYAIGKDVNPNPRLKPLSELDPPAVDMSKLNGPKVVELMQQAGLL</sequence>
<comment type="caution">
    <text evidence="6">The sequence shown here is derived from an EMBL/GenBank/DDBJ whole genome shotgun (WGS) entry which is preliminary data.</text>
</comment>
<dbReference type="Proteomes" id="UP001165136">
    <property type="component" value="Unassembled WGS sequence"/>
</dbReference>
<keyword evidence="2" id="KW-0410">Iron transport</keyword>
<dbReference type="SUPFAM" id="SSF53850">
    <property type="entry name" value="Periplasmic binding protein-like II"/>
    <property type="match status" value="1"/>
</dbReference>
<keyword evidence="7" id="KW-1185">Reference proteome</keyword>
<dbReference type="Pfam" id="PF13343">
    <property type="entry name" value="SBP_bac_6"/>
    <property type="match status" value="1"/>
</dbReference>
<dbReference type="GO" id="GO:0006826">
    <property type="term" value="P:iron ion transport"/>
    <property type="evidence" value="ECO:0007669"/>
    <property type="project" value="UniProtKB-KW"/>
</dbReference>
<feature type="chain" id="PRO_5040942516" evidence="5">
    <location>
        <begin position="26"/>
        <end position="339"/>
    </location>
</feature>
<name>A0A9W6VBF2_9PSEU</name>
<evidence type="ECO:0000256" key="5">
    <source>
        <dbReference type="SAM" id="SignalP"/>
    </source>
</evidence>
<feature type="binding site" evidence="4">
    <location>
        <position position="226"/>
    </location>
    <ligand>
        <name>Fe cation</name>
        <dbReference type="ChEBI" id="CHEBI:24875"/>
    </ligand>
</feature>
<dbReference type="GO" id="GO:0046872">
    <property type="term" value="F:metal ion binding"/>
    <property type="evidence" value="ECO:0007669"/>
    <property type="project" value="UniProtKB-KW"/>
</dbReference>
<keyword evidence="2" id="KW-0406">Ion transport</keyword>
<dbReference type="InterPro" id="IPR026045">
    <property type="entry name" value="Ferric-bd"/>
</dbReference>
<proteinExistence type="inferred from homology"/>
<feature type="binding site" evidence="4">
    <location>
        <position position="41"/>
    </location>
    <ligand>
        <name>Fe cation</name>
        <dbReference type="ChEBI" id="CHEBI:24875"/>
    </ligand>
</feature>